<feature type="domain" description="F-box" evidence="1">
    <location>
        <begin position="59"/>
        <end position="93"/>
    </location>
</feature>
<proteinExistence type="predicted"/>
<keyword evidence="3" id="KW-1185">Reference proteome</keyword>
<dbReference type="EMBL" id="NAJL01000078">
    <property type="protein sequence ID" value="TKA22302.1"/>
    <property type="molecule type" value="Genomic_DNA"/>
</dbReference>
<dbReference type="OrthoDB" id="3800738at2759"/>
<protein>
    <recommendedName>
        <fullName evidence="1">F-box domain-containing protein</fullName>
    </recommendedName>
</protein>
<dbReference type="SUPFAM" id="SSF81383">
    <property type="entry name" value="F-box domain"/>
    <property type="match status" value="1"/>
</dbReference>
<sequence>MSGLDGTVACLSGAPPLERLPKASKENVILIPGNINICAINQPDHRTAMDSIARFMDVPELLEMVLTKVPLNDLLFRAQLVCKGFREAIRSSPTIQRMVFLKPDHKTDPHLVVTIKLSGYESEFDETFHSWGFNAAWKIGAAEDGDIERWAKQFERFQLSRPAVKEVFVGSSCCNDPVEVRHDDGVTVGQIFAAVEKTRTERDPPWSVHSKGGKKRKLKIDLHGIFDYEMYMEEWVDGWPMADTEDEADAEDE</sequence>
<dbReference type="Pfam" id="PF00646">
    <property type="entry name" value="F-box"/>
    <property type="match status" value="1"/>
</dbReference>
<dbReference type="AlphaFoldDB" id="A0A4U0TKR7"/>
<evidence type="ECO:0000313" key="3">
    <source>
        <dbReference type="Proteomes" id="UP000308549"/>
    </source>
</evidence>
<gene>
    <name evidence="2" type="ORF">B0A50_08027</name>
</gene>
<dbReference type="Proteomes" id="UP000308549">
    <property type="component" value="Unassembled WGS sequence"/>
</dbReference>
<accession>A0A4U0TKR7</accession>
<dbReference type="InterPro" id="IPR036047">
    <property type="entry name" value="F-box-like_dom_sf"/>
</dbReference>
<organism evidence="2 3">
    <name type="scientific">Salinomyces thailandicus</name>
    <dbReference type="NCBI Taxonomy" id="706561"/>
    <lineage>
        <taxon>Eukaryota</taxon>
        <taxon>Fungi</taxon>
        <taxon>Dikarya</taxon>
        <taxon>Ascomycota</taxon>
        <taxon>Pezizomycotina</taxon>
        <taxon>Dothideomycetes</taxon>
        <taxon>Dothideomycetidae</taxon>
        <taxon>Mycosphaerellales</taxon>
        <taxon>Teratosphaeriaceae</taxon>
        <taxon>Salinomyces</taxon>
    </lineage>
</organism>
<evidence type="ECO:0000313" key="2">
    <source>
        <dbReference type="EMBL" id="TKA22302.1"/>
    </source>
</evidence>
<name>A0A4U0TKR7_9PEZI</name>
<reference evidence="2 3" key="1">
    <citation type="submission" date="2017-03" db="EMBL/GenBank/DDBJ databases">
        <title>Genomes of endolithic fungi from Antarctica.</title>
        <authorList>
            <person name="Coleine C."/>
            <person name="Masonjones S."/>
            <person name="Stajich J.E."/>
        </authorList>
    </citation>
    <scope>NUCLEOTIDE SEQUENCE [LARGE SCALE GENOMIC DNA]</scope>
    <source>
        <strain evidence="2 3">CCFEE 6315</strain>
    </source>
</reference>
<dbReference type="Gene3D" id="1.20.1280.50">
    <property type="match status" value="1"/>
</dbReference>
<dbReference type="InterPro" id="IPR001810">
    <property type="entry name" value="F-box_dom"/>
</dbReference>
<evidence type="ECO:0000259" key="1">
    <source>
        <dbReference type="Pfam" id="PF00646"/>
    </source>
</evidence>
<comment type="caution">
    <text evidence="2">The sequence shown here is derived from an EMBL/GenBank/DDBJ whole genome shotgun (WGS) entry which is preliminary data.</text>
</comment>